<feature type="transmembrane region" description="Helical" evidence="2">
    <location>
        <begin position="303"/>
        <end position="323"/>
    </location>
</feature>
<accession>U1GF09</accession>
<keyword evidence="2" id="KW-0472">Membrane</keyword>
<keyword evidence="4" id="KW-1185">Reference proteome</keyword>
<evidence type="ECO:0000256" key="2">
    <source>
        <dbReference type="SAM" id="Phobius"/>
    </source>
</evidence>
<dbReference type="EMBL" id="KE721330">
    <property type="protein sequence ID" value="ERF70326.1"/>
    <property type="molecule type" value="Genomic_DNA"/>
</dbReference>
<dbReference type="HOGENOM" id="CLU_490035_0_0_1"/>
<keyword evidence="2" id="KW-0812">Transmembrane</keyword>
<feature type="transmembrane region" description="Helical" evidence="2">
    <location>
        <begin position="335"/>
        <end position="357"/>
    </location>
</feature>
<dbReference type="Proteomes" id="UP000019373">
    <property type="component" value="Unassembled WGS sequence"/>
</dbReference>
<proteinExistence type="predicted"/>
<reference evidence="4" key="1">
    <citation type="journal article" date="2014" name="BMC Genomics">
        <title>Genome characteristics reveal the impact of lichenization on lichen-forming fungus Endocarpon pusillum Hedwig (Verrucariales, Ascomycota).</title>
        <authorList>
            <person name="Wang Y.-Y."/>
            <person name="Liu B."/>
            <person name="Zhang X.-Y."/>
            <person name="Zhou Q.-M."/>
            <person name="Zhang T."/>
            <person name="Li H."/>
            <person name="Yu Y.-F."/>
            <person name="Zhang X.-L."/>
            <person name="Hao X.-Y."/>
            <person name="Wang M."/>
            <person name="Wang L."/>
            <person name="Wei J.-C."/>
        </authorList>
    </citation>
    <scope>NUCLEOTIDE SEQUENCE [LARGE SCALE GENOMIC DNA]</scope>
    <source>
        <strain evidence="4">Z07020 / HMAS-L-300199</strain>
    </source>
</reference>
<feature type="region of interest" description="Disordered" evidence="1">
    <location>
        <begin position="521"/>
        <end position="556"/>
    </location>
</feature>
<protein>
    <submittedName>
        <fullName evidence="3">Uncharacterized protein</fullName>
    </submittedName>
</protein>
<evidence type="ECO:0000313" key="3">
    <source>
        <dbReference type="EMBL" id="ERF70326.1"/>
    </source>
</evidence>
<name>U1GF09_ENDPU</name>
<sequence length="556" mass="61340">MALRFNRTDDTLFADMVDRLALTATNPLSDVQPSLLNLTSNCWALYDLLQLSQNPDHVDESTRFQTLSNDFGTALPLKLATTSLSSTYEYLITIQKLPSFPSVLITNLDYCNSTDQLRAPVRELDFTRNCRETALFWWHFVFGTDSLGEDAVATLFRNSLPPPFATMSNFTIQKLGLDAIIFRGDNDTERFRPPFQAMFERAAKACANDACISLDYKGNADIAGIGAIVAYGSIAAVSTYLALTTVYYHSTRKRSFGNAILEQITVEISLIFSDGIAWFGLMATLAGMIYMSGKAQSYYEYTLAALVSFLFANAGLLSLSIYIYHPEKLGNTVSVNIRTIPLLAMICLGLGFLGTALEENNKEEGRSAIVSNKIFNTTAGVNTFKDFIDTPCYADGFWPLEYLHGPRLMQLVIFIIASILAFLEMVDACARGRLWRASFNFIMPFGLRTIPMVALAGLWYDFATIVKVRARASASFGPSYEENTAGYGQIIASGLALQAVFNYLVKVIAYKLHIYSSSGAAQSPASEEIAETDEELQTLTDAEPVTDSADSHNRPV</sequence>
<feature type="transmembrane region" description="Helical" evidence="2">
    <location>
        <begin position="486"/>
        <end position="505"/>
    </location>
</feature>
<evidence type="ECO:0000313" key="4">
    <source>
        <dbReference type="Proteomes" id="UP000019373"/>
    </source>
</evidence>
<keyword evidence="2" id="KW-1133">Transmembrane helix</keyword>
<dbReference type="GeneID" id="19244191"/>
<dbReference type="OrthoDB" id="4582561at2759"/>
<organism evidence="3 4">
    <name type="scientific">Endocarpon pusillum (strain Z07020 / HMAS-L-300199)</name>
    <name type="common">Lichen-forming fungus</name>
    <dbReference type="NCBI Taxonomy" id="1263415"/>
    <lineage>
        <taxon>Eukaryota</taxon>
        <taxon>Fungi</taxon>
        <taxon>Dikarya</taxon>
        <taxon>Ascomycota</taxon>
        <taxon>Pezizomycotina</taxon>
        <taxon>Eurotiomycetes</taxon>
        <taxon>Chaetothyriomycetidae</taxon>
        <taxon>Verrucariales</taxon>
        <taxon>Verrucariaceae</taxon>
        <taxon>Endocarpon</taxon>
    </lineage>
</organism>
<dbReference type="RefSeq" id="XP_007804028.1">
    <property type="nucleotide sequence ID" value="XM_007805837.1"/>
</dbReference>
<feature type="transmembrane region" description="Helical" evidence="2">
    <location>
        <begin position="268"/>
        <end position="291"/>
    </location>
</feature>
<gene>
    <name evidence="3" type="ORF">EPUS_09370</name>
</gene>
<feature type="transmembrane region" description="Helical" evidence="2">
    <location>
        <begin position="222"/>
        <end position="248"/>
    </location>
</feature>
<feature type="transmembrane region" description="Helical" evidence="2">
    <location>
        <begin position="408"/>
        <end position="426"/>
    </location>
</feature>
<dbReference type="AlphaFoldDB" id="U1GF09"/>
<evidence type="ECO:0000256" key="1">
    <source>
        <dbReference type="SAM" id="MobiDB-lite"/>
    </source>
</evidence>
<feature type="transmembrane region" description="Helical" evidence="2">
    <location>
        <begin position="438"/>
        <end position="460"/>
    </location>
</feature>